<dbReference type="InterPro" id="IPR044847">
    <property type="entry name" value="KAN_fam"/>
</dbReference>
<feature type="compositionally biased region" description="Polar residues" evidence="8">
    <location>
        <begin position="269"/>
        <end position="284"/>
    </location>
</feature>
<feature type="compositionally biased region" description="Polar residues" evidence="8">
    <location>
        <begin position="225"/>
        <end position="244"/>
    </location>
</feature>
<reference evidence="11" key="2">
    <citation type="submission" date="2025-08" db="UniProtKB">
        <authorList>
            <consortium name="RefSeq"/>
        </authorList>
    </citation>
    <scope>IDENTIFICATION</scope>
    <source>
        <tissue evidence="11">Leaf</tissue>
    </source>
</reference>
<keyword evidence="2" id="KW-0217">Developmental protein</keyword>
<evidence type="ECO:0000313" key="11">
    <source>
        <dbReference type="RefSeq" id="XP_020114895.1"/>
    </source>
</evidence>
<feature type="compositionally biased region" description="Low complexity" evidence="8">
    <location>
        <begin position="16"/>
        <end position="26"/>
    </location>
</feature>
<keyword evidence="5" id="KW-0238">DNA-binding</keyword>
<dbReference type="InterPro" id="IPR009057">
    <property type="entry name" value="Homeodomain-like_sf"/>
</dbReference>
<evidence type="ECO:0000313" key="10">
    <source>
        <dbReference type="Proteomes" id="UP000515123"/>
    </source>
</evidence>
<dbReference type="OrthoDB" id="551907at2759"/>
<keyword evidence="3" id="KW-0221">Differentiation</keyword>
<evidence type="ECO:0000256" key="4">
    <source>
        <dbReference type="ARBA" id="ARBA00023015"/>
    </source>
</evidence>
<keyword evidence="4" id="KW-0805">Transcription regulation</keyword>
<keyword evidence="7" id="KW-0539">Nucleus</keyword>
<dbReference type="Gene3D" id="1.10.10.60">
    <property type="entry name" value="Homeodomain-like"/>
    <property type="match status" value="1"/>
</dbReference>
<name>A0A6P5HLV2_ANACO</name>
<evidence type="ECO:0000256" key="1">
    <source>
        <dbReference type="ARBA" id="ARBA00004123"/>
    </source>
</evidence>
<organism evidence="10 11">
    <name type="scientific">Ananas comosus</name>
    <name type="common">Pineapple</name>
    <name type="synonym">Ananas ananas</name>
    <dbReference type="NCBI Taxonomy" id="4615"/>
    <lineage>
        <taxon>Eukaryota</taxon>
        <taxon>Viridiplantae</taxon>
        <taxon>Streptophyta</taxon>
        <taxon>Embryophyta</taxon>
        <taxon>Tracheophyta</taxon>
        <taxon>Spermatophyta</taxon>
        <taxon>Magnoliopsida</taxon>
        <taxon>Liliopsida</taxon>
        <taxon>Poales</taxon>
        <taxon>Bromeliaceae</taxon>
        <taxon>Bromelioideae</taxon>
        <taxon>Ananas</taxon>
    </lineage>
</organism>
<sequence length="331" mass="36859">MELFSPQTELSLQISPPGTTTPITPTWSRSLDENMDIGYCMRTLDSSSSTTNNCTMVPSSTAKAIDSAFDLSLACPSTTKSGDLLDLHYNESYQHQYHQDLSLLRPLRGTPLYQHHSIAPPFPHQHLPYLYHDYCSSASNFTMQFAANSRSRCLLRIPTKRSVRAPRMRWTTSLHARFIHAVELLGGHERATPKSVLEIMDVKDLTLAHVKSHLQMYRTVKNTEKPLSSSGQSDGPDLNGSTGEVSDDNSLDLNNTKSKSSAQSCLWSNSSSRVGWSNGLPSDHSTNKKMDSLKEMQSKSIEMLSDMNSSCVSEELSPSSLNLEFTLGWRH</sequence>
<evidence type="ECO:0000256" key="7">
    <source>
        <dbReference type="ARBA" id="ARBA00023242"/>
    </source>
</evidence>
<evidence type="ECO:0000259" key="9">
    <source>
        <dbReference type="Pfam" id="PF00249"/>
    </source>
</evidence>
<dbReference type="RefSeq" id="XP_020114895.1">
    <property type="nucleotide sequence ID" value="XM_020259306.1"/>
</dbReference>
<comment type="subcellular location">
    <subcellularLocation>
        <location evidence="1">Nucleus</location>
    </subcellularLocation>
</comment>
<dbReference type="Gramene" id="Aco013194.1.mrna1">
    <property type="protein sequence ID" value="Aco013194.1.mrna1"/>
    <property type="gene ID" value="Aco013194.1.path1"/>
</dbReference>
<evidence type="ECO:0000256" key="3">
    <source>
        <dbReference type="ARBA" id="ARBA00022782"/>
    </source>
</evidence>
<evidence type="ECO:0000256" key="2">
    <source>
        <dbReference type="ARBA" id="ARBA00022473"/>
    </source>
</evidence>
<dbReference type="FunFam" id="1.10.10.60:FF:000002">
    <property type="entry name" value="Myb family transcription factor"/>
    <property type="match status" value="1"/>
</dbReference>
<dbReference type="InterPro" id="IPR001005">
    <property type="entry name" value="SANT/Myb"/>
</dbReference>
<feature type="region of interest" description="Disordered" evidence="8">
    <location>
        <begin position="222"/>
        <end position="257"/>
    </location>
</feature>
<dbReference type="GO" id="GO:0000976">
    <property type="term" value="F:transcription cis-regulatory region binding"/>
    <property type="evidence" value="ECO:0007669"/>
    <property type="project" value="InterPro"/>
</dbReference>
<dbReference type="PANTHER" id="PTHR31496">
    <property type="entry name" value="TRANSCRIPTION FACTOR KAN2-RELATED"/>
    <property type="match status" value="1"/>
</dbReference>
<keyword evidence="6" id="KW-0804">Transcription</keyword>
<feature type="domain" description="Myb-like" evidence="9">
    <location>
        <begin position="167"/>
        <end position="218"/>
    </location>
</feature>
<dbReference type="GO" id="GO:0005634">
    <property type="term" value="C:nucleus"/>
    <property type="evidence" value="ECO:0007669"/>
    <property type="project" value="UniProtKB-SubCell"/>
</dbReference>
<proteinExistence type="predicted"/>
<evidence type="ECO:0000256" key="8">
    <source>
        <dbReference type="SAM" id="MobiDB-lite"/>
    </source>
</evidence>
<evidence type="ECO:0000256" key="6">
    <source>
        <dbReference type="ARBA" id="ARBA00023163"/>
    </source>
</evidence>
<dbReference type="AlphaFoldDB" id="A0A6P5HLV2"/>
<dbReference type="GO" id="GO:0010158">
    <property type="term" value="P:abaxial cell fate specification"/>
    <property type="evidence" value="ECO:0007669"/>
    <property type="project" value="InterPro"/>
</dbReference>
<dbReference type="Pfam" id="PF00249">
    <property type="entry name" value="Myb_DNA-binding"/>
    <property type="match status" value="1"/>
</dbReference>
<feature type="region of interest" description="Disordered" evidence="8">
    <location>
        <begin position="1"/>
        <end position="27"/>
    </location>
</feature>
<dbReference type="Proteomes" id="UP000515123">
    <property type="component" value="Linkage group 24"/>
</dbReference>
<accession>A0A6P5HLV2</accession>
<feature type="region of interest" description="Disordered" evidence="8">
    <location>
        <begin position="269"/>
        <end position="288"/>
    </location>
</feature>
<protein>
    <submittedName>
        <fullName evidence="11">Probable transcription factor KAN2 isoform X1</fullName>
    </submittedName>
</protein>
<gene>
    <name evidence="11" type="primary">LOC109728781</name>
</gene>
<dbReference type="GO" id="GO:0006355">
    <property type="term" value="P:regulation of DNA-templated transcription"/>
    <property type="evidence" value="ECO:0007669"/>
    <property type="project" value="InterPro"/>
</dbReference>
<dbReference type="SUPFAM" id="SSF46689">
    <property type="entry name" value="Homeodomain-like"/>
    <property type="match status" value="1"/>
</dbReference>
<dbReference type="PANTHER" id="PTHR31496:SF25">
    <property type="entry name" value="TRANSCRIPTION FACTOR KAN3-RELATED"/>
    <property type="match status" value="1"/>
</dbReference>
<dbReference type="GeneID" id="109728781"/>
<keyword evidence="10" id="KW-1185">Reference proteome</keyword>
<reference evidence="10" key="1">
    <citation type="journal article" date="2015" name="Nat. Genet.">
        <title>The pineapple genome and the evolution of CAM photosynthesis.</title>
        <authorList>
            <person name="Ming R."/>
            <person name="VanBuren R."/>
            <person name="Wai C.M."/>
            <person name="Tang H."/>
            <person name="Schatz M.C."/>
            <person name="Bowers J.E."/>
            <person name="Lyons E."/>
            <person name="Wang M.L."/>
            <person name="Chen J."/>
            <person name="Biggers E."/>
            <person name="Zhang J."/>
            <person name="Huang L."/>
            <person name="Zhang L."/>
            <person name="Miao W."/>
            <person name="Zhang J."/>
            <person name="Ye Z."/>
            <person name="Miao C."/>
            <person name="Lin Z."/>
            <person name="Wang H."/>
            <person name="Zhou H."/>
            <person name="Yim W.C."/>
            <person name="Priest H.D."/>
            <person name="Zheng C."/>
            <person name="Woodhouse M."/>
            <person name="Edger P.P."/>
            <person name="Guyot R."/>
            <person name="Guo H.B."/>
            <person name="Guo H."/>
            <person name="Zheng G."/>
            <person name="Singh R."/>
            <person name="Sharma A."/>
            <person name="Min X."/>
            <person name="Zheng Y."/>
            <person name="Lee H."/>
            <person name="Gurtowski J."/>
            <person name="Sedlazeck F.J."/>
            <person name="Harkess A."/>
            <person name="McKain M.R."/>
            <person name="Liao Z."/>
            <person name="Fang J."/>
            <person name="Liu J."/>
            <person name="Zhang X."/>
            <person name="Zhang Q."/>
            <person name="Hu W."/>
            <person name="Qin Y."/>
            <person name="Wang K."/>
            <person name="Chen L.Y."/>
            <person name="Shirley N."/>
            <person name="Lin Y.R."/>
            <person name="Liu L.Y."/>
            <person name="Hernandez A.G."/>
            <person name="Wright C.L."/>
            <person name="Bulone V."/>
            <person name="Tuskan G.A."/>
            <person name="Heath K."/>
            <person name="Zee F."/>
            <person name="Moore P.H."/>
            <person name="Sunkar R."/>
            <person name="Leebens-Mack J.H."/>
            <person name="Mockler T."/>
            <person name="Bennetzen J.L."/>
            <person name="Freeling M."/>
            <person name="Sankoff D."/>
            <person name="Paterson A.H."/>
            <person name="Zhu X."/>
            <person name="Yang X."/>
            <person name="Smith J.A."/>
            <person name="Cushman J.C."/>
            <person name="Paull R.E."/>
            <person name="Yu Q."/>
        </authorList>
    </citation>
    <scope>NUCLEOTIDE SEQUENCE [LARGE SCALE GENOMIC DNA]</scope>
    <source>
        <strain evidence="10">cv. F153</strain>
    </source>
</reference>
<evidence type="ECO:0000256" key="5">
    <source>
        <dbReference type="ARBA" id="ARBA00023125"/>
    </source>
</evidence>
<dbReference type="NCBIfam" id="TIGR01557">
    <property type="entry name" value="myb_SHAQKYF"/>
    <property type="match status" value="1"/>
</dbReference>
<feature type="compositionally biased region" description="Polar residues" evidence="8">
    <location>
        <begin position="1"/>
        <end position="14"/>
    </location>
</feature>
<dbReference type="InterPro" id="IPR006447">
    <property type="entry name" value="Myb_dom_plants"/>
</dbReference>